<dbReference type="OrthoDB" id="2758598at2759"/>
<dbReference type="AlphaFoldDB" id="A0A4V2K6P2"/>
<dbReference type="EMBL" id="ML145227">
    <property type="protein sequence ID" value="TBU53043.1"/>
    <property type="molecule type" value="Genomic_DNA"/>
</dbReference>
<accession>A0A4V2K6P2</accession>
<evidence type="ECO:0000256" key="1">
    <source>
        <dbReference type="SAM" id="MobiDB-lite"/>
    </source>
</evidence>
<keyword evidence="5" id="KW-1185">Reference proteome</keyword>
<evidence type="ECO:0000313" key="5">
    <source>
        <dbReference type="Proteomes" id="UP000292082"/>
    </source>
</evidence>
<dbReference type="Proteomes" id="UP000292082">
    <property type="component" value="Unassembled WGS sequence"/>
</dbReference>
<feature type="transmembrane region" description="Helical" evidence="2">
    <location>
        <begin position="180"/>
        <end position="198"/>
    </location>
</feature>
<protein>
    <submittedName>
        <fullName evidence="4">Uncharacterized protein</fullName>
    </submittedName>
</protein>
<sequence length="199" mass="22665">MSSDDHRGGCETLWSAERQTSTGSEPGALTNWTAPPILYRLQKESNTAATENRGATALRTYEIVDDPNSMAVFVVTPSGSSTEGENYDATIMISHRKLRTLFKNAVDWYLIAKGFDPNQTRLYRLAQIMPPSATRPNVEWRYMTFHLPDDLDNQAPVTRMLDRMDRNSVKECWAFIRRKLLHLSAIFFIAFVTLFLLLA</sequence>
<dbReference type="EMBL" id="ML143617">
    <property type="protein sequence ID" value="TBU21382.1"/>
    <property type="molecule type" value="Genomic_DNA"/>
</dbReference>
<dbReference type="Proteomes" id="UP000292957">
    <property type="component" value="Unassembled WGS sequence"/>
</dbReference>
<evidence type="ECO:0000313" key="4">
    <source>
        <dbReference type="EMBL" id="TBU53043.1"/>
    </source>
</evidence>
<reference evidence="4 5" key="1">
    <citation type="submission" date="2019-01" db="EMBL/GenBank/DDBJ databases">
        <title>Draft genome sequences of three monokaryotic isolates of the white-rot basidiomycete fungus Dichomitus squalens.</title>
        <authorList>
            <consortium name="DOE Joint Genome Institute"/>
            <person name="Lopez S.C."/>
            <person name="Andreopoulos B."/>
            <person name="Pangilinan J."/>
            <person name="Lipzen A."/>
            <person name="Riley R."/>
            <person name="Ahrendt S."/>
            <person name="Ng V."/>
            <person name="Barry K."/>
            <person name="Daum C."/>
            <person name="Grigoriev I.V."/>
            <person name="Hilden K.S."/>
            <person name="Makela M.R."/>
            <person name="de Vries R.P."/>
        </authorList>
    </citation>
    <scope>NUCLEOTIDE SEQUENCE [LARGE SCALE GENOMIC DNA]</scope>
    <source>
        <strain evidence="4 5">CBS 464.89</strain>
        <strain evidence="3">OM18370.1</strain>
    </source>
</reference>
<name>A0A4V2K6P2_9APHY</name>
<feature type="region of interest" description="Disordered" evidence="1">
    <location>
        <begin position="1"/>
        <end position="29"/>
    </location>
</feature>
<keyword evidence="2" id="KW-0812">Transmembrane</keyword>
<evidence type="ECO:0000313" key="3">
    <source>
        <dbReference type="EMBL" id="TBU21382.1"/>
    </source>
</evidence>
<proteinExistence type="predicted"/>
<gene>
    <name evidence="4" type="ORF">BD310DRAFT_981411</name>
    <name evidence="3" type="ORF">BD311DRAFT_812374</name>
</gene>
<keyword evidence="2" id="KW-0472">Membrane</keyword>
<organism evidence="4 5">
    <name type="scientific">Dichomitus squalens</name>
    <dbReference type="NCBI Taxonomy" id="114155"/>
    <lineage>
        <taxon>Eukaryota</taxon>
        <taxon>Fungi</taxon>
        <taxon>Dikarya</taxon>
        <taxon>Basidiomycota</taxon>
        <taxon>Agaricomycotina</taxon>
        <taxon>Agaricomycetes</taxon>
        <taxon>Polyporales</taxon>
        <taxon>Polyporaceae</taxon>
        <taxon>Dichomitus</taxon>
    </lineage>
</organism>
<evidence type="ECO:0000256" key="2">
    <source>
        <dbReference type="SAM" id="Phobius"/>
    </source>
</evidence>
<keyword evidence="2" id="KW-1133">Transmembrane helix</keyword>